<dbReference type="Gene3D" id="1.20.120.450">
    <property type="entry name" value="dinb family like domain"/>
    <property type="match status" value="1"/>
</dbReference>
<comment type="caution">
    <text evidence="1">The sequence shown here is derived from an EMBL/GenBank/DDBJ whole genome shotgun (WGS) entry which is preliminary data.</text>
</comment>
<protein>
    <submittedName>
        <fullName evidence="1">PF09351 domain protein</fullName>
    </submittedName>
</protein>
<dbReference type="AlphaFoldDB" id="M3G7Y1"/>
<accession>M3G7Y1</accession>
<dbReference type="SUPFAM" id="SSF109854">
    <property type="entry name" value="DinB/YfiT-like putative metalloenzymes"/>
    <property type="match status" value="1"/>
</dbReference>
<dbReference type="EMBL" id="AHOR02000028">
    <property type="protein sequence ID" value="EMF82084.1"/>
    <property type="molecule type" value="Genomic_DNA"/>
</dbReference>
<dbReference type="Pfam" id="PF09351">
    <property type="entry name" value="DUF1993"/>
    <property type="match status" value="1"/>
</dbReference>
<gene>
    <name evidence="1" type="ORF">LEP1GSC188_1753</name>
</gene>
<dbReference type="PANTHER" id="PTHR36922">
    <property type="entry name" value="BLL2446 PROTEIN"/>
    <property type="match status" value="1"/>
</dbReference>
<evidence type="ECO:0000313" key="1">
    <source>
        <dbReference type="EMBL" id="EMF82084.1"/>
    </source>
</evidence>
<evidence type="ECO:0000313" key="2">
    <source>
        <dbReference type="Proteomes" id="UP000011770"/>
    </source>
</evidence>
<sequence>MLYEITILQFSKMLKNLKLILEQGEVHAESKKFDAQILLNSRLAPDQFHLIKQIQTVCDMAKLGVSRLTGKEAPKHDDQEKTIAELQVRIQSTLDYLSTFTEKDFVDSNERKIFHPRWDGKYLTGKEFAIQHAIPNFYFHIATAYSILRHNGVDIGKKITSVKCRLKVSLNHKGFLETVPHNFKMADFLDRNVLDHIQCL</sequence>
<dbReference type="PANTHER" id="PTHR36922:SF1">
    <property type="entry name" value="DUF1993 DOMAIN-CONTAINING PROTEIN"/>
    <property type="match status" value="1"/>
</dbReference>
<dbReference type="InterPro" id="IPR018531">
    <property type="entry name" value="DUF1993"/>
</dbReference>
<reference evidence="1 2" key="1">
    <citation type="submission" date="2013-01" db="EMBL/GenBank/DDBJ databases">
        <authorList>
            <person name="Harkins D.M."/>
            <person name="Durkin A.S."/>
            <person name="Brinkac L.M."/>
            <person name="Haft D.H."/>
            <person name="Selengut J.D."/>
            <person name="Sanka R."/>
            <person name="DePew J."/>
            <person name="Purushe J."/>
            <person name="Tulsiani S.M."/>
            <person name="Graham G.C."/>
            <person name="Burns M.-A."/>
            <person name="Dohnt M.F."/>
            <person name="Smythe L.D."/>
            <person name="McKay D.B."/>
            <person name="Craig S.B."/>
            <person name="Vinetz J.M."/>
            <person name="Sutton G.G."/>
            <person name="Nierman W.C."/>
            <person name="Fouts D.E."/>
        </authorList>
    </citation>
    <scope>NUCLEOTIDE SEQUENCE [LARGE SCALE GENOMIC DNA]</scope>
    <source>
        <strain evidence="1 2">LT2116</strain>
    </source>
</reference>
<dbReference type="InterPro" id="IPR034660">
    <property type="entry name" value="DinB/YfiT-like"/>
</dbReference>
<name>M3G7Y1_9LEPT</name>
<proteinExistence type="predicted"/>
<organism evidence="1 2">
    <name type="scientific">Leptospira weilii serovar Topaz str. LT2116</name>
    <dbReference type="NCBI Taxonomy" id="1088540"/>
    <lineage>
        <taxon>Bacteria</taxon>
        <taxon>Pseudomonadati</taxon>
        <taxon>Spirochaetota</taxon>
        <taxon>Spirochaetia</taxon>
        <taxon>Leptospirales</taxon>
        <taxon>Leptospiraceae</taxon>
        <taxon>Leptospira</taxon>
    </lineage>
</organism>
<dbReference type="Proteomes" id="UP000011770">
    <property type="component" value="Unassembled WGS sequence"/>
</dbReference>